<dbReference type="RefSeq" id="WP_036872039.1">
    <property type="nucleotide sequence ID" value="NZ_JRNN01000033.1"/>
</dbReference>
<feature type="domain" description="Fibronectin type-III" evidence="2">
    <location>
        <begin position="492"/>
        <end position="585"/>
    </location>
</feature>
<dbReference type="AlphaFoldDB" id="A0A095ZNN0"/>
<dbReference type="SMART" id="SM00060">
    <property type="entry name" value="FN3"/>
    <property type="match status" value="1"/>
</dbReference>
<dbReference type="PROSITE" id="PS50853">
    <property type="entry name" value="FN3"/>
    <property type="match status" value="1"/>
</dbReference>
<dbReference type="InterPro" id="IPR033803">
    <property type="entry name" value="CBD-like_Golvesin-Xly"/>
</dbReference>
<dbReference type="GO" id="GO:0016829">
    <property type="term" value="F:lyase activity"/>
    <property type="evidence" value="ECO:0007669"/>
    <property type="project" value="UniProtKB-KW"/>
</dbReference>
<sequence>MRLRTVLFLYCVCLSLHLSAQYNSSFTRAWGDIDHRDKPWVTNTSKTNKISKGLKNRHISVWASHGYYYDQNKFKWKWQRPNLFGTTEDLFTQTIVIPYLIPMLEHAGACVFTPRERDWQKHEVIIDNDDPNKGTSYLEINVNGNWERANTKGFARTKTIYNDGDNPFQQGSARMARSTKSKHPSLVSYQPNLPQAGRYAVYVSYQTVDKSVDDAEYIVYHKGQETAFRVNQQMGGGTWVYLGTFDFDAGSNQFNRVVVTNRSKKKRRFVTTDAVRFGGGMGNIQRGGSISGLPRTLEGSRYYAQWAGAPYSVYGGKGGQDDYSDDINARSKMTNWLAGGSVFAPSLPGLRVPLELALAVHSDAGYSADGKSLIGSLAICTTNFNDGRLNAGISRMTSKDFANDLLQNAVRDLSTNQRSWPKRYLWDRNYSETRLPEIPSAILETMSHQNFPDMILGQDPNFKFSFARSIYKTILRYINRQHGKSYVVQPLAPQDFRIEFTSKNKVKLSWSPQTDLKEETATPSSYNVYMATGTSGFDNGKNISKTSYSIELEPDVQYNFKITACNKGGESFPTETLSAYYSPLASQTVLVVNGFNRLSAPKVIDDELQQGFDLHADIGVAYGKTAGWAGYQTAFDKTRMGSLTETGLGYGGNELVGQFIAGNTFDYVVDHTAAIASSKKYNVASSSSQAVWSGQVKLTKYPCIDLILGLEKYEPYAVKYYKSFTPQMQTLLTDYANHGGAIMVSGSYIGSDMAFETERSFLNNVLKLSYTPSDSTVSSNAVHGLGMNMTFYQTPNKDHYAAQSPEILSPNPSAMCVIQYANGTSAAVAYKDNHYRCFTMGFPFECIIDQKKKELLMQGILNYLLE</sequence>
<dbReference type="Gene3D" id="2.60.40.10">
    <property type="entry name" value="Immunoglobulins"/>
    <property type="match status" value="1"/>
</dbReference>
<dbReference type="Proteomes" id="UP000029556">
    <property type="component" value="Unassembled WGS sequence"/>
</dbReference>
<gene>
    <name evidence="3" type="ORF">HMPREF2137_03185</name>
</gene>
<keyword evidence="1" id="KW-0732">Signal</keyword>
<keyword evidence="3" id="KW-0456">Lyase</keyword>
<dbReference type="InterPro" id="IPR036116">
    <property type="entry name" value="FN3_sf"/>
</dbReference>
<evidence type="ECO:0000256" key="1">
    <source>
        <dbReference type="SAM" id="SignalP"/>
    </source>
</evidence>
<proteinExistence type="predicted"/>
<dbReference type="Gene3D" id="3.40.630.40">
    <property type="entry name" value="Zn-dependent exopeptidases"/>
    <property type="match status" value="1"/>
</dbReference>
<dbReference type="CDD" id="cd00063">
    <property type="entry name" value="FN3"/>
    <property type="match status" value="1"/>
</dbReference>
<organism evidence="3 4">
    <name type="scientific">Hoylesella buccalis DNF00853</name>
    <dbReference type="NCBI Taxonomy" id="1401074"/>
    <lineage>
        <taxon>Bacteria</taxon>
        <taxon>Pseudomonadati</taxon>
        <taxon>Bacteroidota</taxon>
        <taxon>Bacteroidia</taxon>
        <taxon>Bacteroidales</taxon>
        <taxon>Prevotellaceae</taxon>
        <taxon>Hoylesella</taxon>
    </lineage>
</organism>
<dbReference type="SUPFAM" id="SSF49265">
    <property type="entry name" value="Fibronectin type III"/>
    <property type="match status" value="1"/>
</dbReference>
<reference evidence="3 4" key="1">
    <citation type="submission" date="2014-07" db="EMBL/GenBank/DDBJ databases">
        <authorList>
            <person name="McCorrison J."/>
            <person name="Sanka R."/>
            <person name="Torralba M."/>
            <person name="Gillis M."/>
            <person name="Haft D.H."/>
            <person name="Methe B."/>
            <person name="Sutton G."/>
            <person name="Nelson K.E."/>
        </authorList>
    </citation>
    <scope>NUCLEOTIDE SEQUENCE [LARGE SCALE GENOMIC DNA]</scope>
    <source>
        <strain evidence="3 4">DNF00853</strain>
    </source>
</reference>
<dbReference type="InterPro" id="IPR013783">
    <property type="entry name" value="Ig-like_fold"/>
</dbReference>
<name>A0A095ZNN0_9BACT</name>
<dbReference type="SUPFAM" id="SSF53187">
    <property type="entry name" value="Zn-dependent exopeptidases"/>
    <property type="match status" value="1"/>
</dbReference>
<feature type="chain" id="PRO_5001915831" evidence="1">
    <location>
        <begin position="21"/>
        <end position="866"/>
    </location>
</feature>
<dbReference type="Pfam" id="PF00041">
    <property type="entry name" value="fn3"/>
    <property type="match status" value="1"/>
</dbReference>
<evidence type="ECO:0000313" key="3">
    <source>
        <dbReference type="EMBL" id="KGF36001.1"/>
    </source>
</evidence>
<dbReference type="Pfam" id="PF25275">
    <property type="entry name" value="Golvesin_C"/>
    <property type="match status" value="1"/>
</dbReference>
<evidence type="ECO:0000313" key="4">
    <source>
        <dbReference type="Proteomes" id="UP000029556"/>
    </source>
</evidence>
<dbReference type="EMBL" id="JRNN01000033">
    <property type="protein sequence ID" value="KGF36001.1"/>
    <property type="molecule type" value="Genomic_DNA"/>
</dbReference>
<dbReference type="InterPro" id="IPR003961">
    <property type="entry name" value="FN3_dom"/>
</dbReference>
<feature type="signal peptide" evidence="1">
    <location>
        <begin position="1"/>
        <end position="20"/>
    </location>
</feature>
<evidence type="ECO:0000259" key="2">
    <source>
        <dbReference type="PROSITE" id="PS50853"/>
    </source>
</evidence>
<accession>A0A095ZNN0</accession>
<protein>
    <submittedName>
        <fullName evidence="3">Xanthan lyase</fullName>
    </submittedName>
</protein>
<comment type="caution">
    <text evidence="3">The sequence shown here is derived from an EMBL/GenBank/DDBJ whole genome shotgun (WGS) entry which is preliminary data.</text>
</comment>
<dbReference type="OrthoDB" id="719733at2"/>